<dbReference type="PROSITE" id="PS51034">
    <property type="entry name" value="ZP_2"/>
    <property type="match status" value="1"/>
</dbReference>
<dbReference type="FunFam" id="2.60.40.3210:FF:000001">
    <property type="entry name" value="Zona pellucida sperm-binding protein 3"/>
    <property type="match status" value="1"/>
</dbReference>
<dbReference type="GO" id="GO:0032190">
    <property type="term" value="F:acrosin binding"/>
    <property type="evidence" value="ECO:0007669"/>
    <property type="project" value="TreeGrafter"/>
</dbReference>
<dbReference type="FunFam" id="2.60.40.4100:FF:000002">
    <property type="entry name" value="Zona pellucida sperm-binding protein 3"/>
    <property type="match status" value="1"/>
</dbReference>
<evidence type="ECO:0000256" key="7">
    <source>
        <dbReference type="ARBA" id="ARBA00022530"/>
    </source>
</evidence>
<evidence type="ECO:0000313" key="17">
    <source>
        <dbReference type="EMBL" id="KAG5271598.1"/>
    </source>
</evidence>
<organism evidence="17 18">
    <name type="scientific">Alosa alosa</name>
    <name type="common">allis shad</name>
    <dbReference type="NCBI Taxonomy" id="278164"/>
    <lineage>
        <taxon>Eukaryota</taxon>
        <taxon>Metazoa</taxon>
        <taxon>Chordata</taxon>
        <taxon>Craniata</taxon>
        <taxon>Vertebrata</taxon>
        <taxon>Euteleostomi</taxon>
        <taxon>Actinopterygii</taxon>
        <taxon>Neopterygii</taxon>
        <taxon>Teleostei</taxon>
        <taxon>Clupei</taxon>
        <taxon>Clupeiformes</taxon>
        <taxon>Clupeoidei</taxon>
        <taxon>Clupeidae</taxon>
        <taxon>Alosa</taxon>
    </lineage>
</organism>
<evidence type="ECO:0000256" key="9">
    <source>
        <dbReference type="ARBA" id="ARBA00022692"/>
    </source>
</evidence>
<sequence length="496" mass="56212">MDVWPLPMYVIWSVILSSGSSKGHSGDSMPTANASASIGVELDAVHYRSGRQVQDQEAQLPLQLPMFQHSRVPLVAKDHFSPISGERHEKLPNNIKEILLPVSPPFKKSRHSGGPRGVVIKCKVNKMEVRVPKRLLGDVPAHSHLAFGTCQANNFTKHYLSFVYDVYECGSRRTIVNNRVAYSNTLRYAPVVTMGPIRRAIPFTLPITCHFNRFHYSYKIGYKPKVQAQTFFKYMTSRQTVYTLTPFDAHWRRLNASDGYAIGRPMFFEAEGPPVESDGRLYIHSCHITANKSLTSEPRFTVIDNFGCMADSKSSSESRFISYTRNTVRFSVDAFVFQGVTNKHLFMHCEMSVGGETPTVNDKSCSYNHKTKRWEELCGLDLVCSCCESTCISPPAATNRMVSSGAWSVESDVRGTNKMMPPLRTEQPRATVSPLWPEEKEDAWEMPPLWPEEEEREPENVQAVMVTERPITASIEEEKVRETEPRRIFEEIFGLN</sequence>
<evidence type="ECO:0000256" key="4">
    <source>
        <dbReference type="ARBA" id="ARBA00017980"/>
    </source>
</evidence>
<dbReference type="InterPro" id="IPR042235">
    <property type="entry name" value="ZP-C_dom"/>
</dbReference>
<dbReference type="SMART" id="SM00241">
    <property type="entry name" value="ZP"/>
    <property type="match status" value="1"/>
</dbReference>
<keyword evidence="11" id="KW-1133">Transmembrane helix</keyword>
<dbReference type="Gene3D" id="2.60.40.3210">
    <property type="entry name" value="Zona pellucida, ZP-N domain"/>
    <property type="match status" value="1"/>
</dbReference>
<evidence type="ECO:0000256" key="2">
    <source>
        <dbReference type="ARBA" id="ARBA00004498"/>
    </source>
</evidence>
<comment type="similarity">
    <text evidence="3">Belongs to the ZP domain family. ZPC subfamily.</text>
</comment>
<dbReference type="Gene3D" id="2.60.40.4100">
    <property type="entry name" value="Zona pellucida, ZP-C domain"/>
    <property type="match status" value="1"/>
</dbReference>
<comment type="subcellular location">
    <subcellularLocation>
        <location evidence="1">Cell membrane</location>
        <topology evidence="1">Single-pass type I membrane protein</topology>
    </subcellularLocation>
    <subcellularLocation>
        <location evidence="2">Secreted</location>
        <location evidence="2">Extracellular space</location>
        <location evidence="2">Extracellular matrix</location>
    </subcellularLocation>
</comment>
<dbReference type="GO" id="GO:2000344">
    <property type="term" value="P:positive regulation of acrosome reaction"/>
    <property type="evidence" value="ECO:0007669"/>
    <property type="project" value="TreeGrafter"/>
</dbReference>
<evidence type="ECO:0000256" key="3">
    <source>
        <dbReference type="ARBA" id="ARBA00006735"/>
    </source>
</evidence>
<evidence type="ECO:0000256" key="14">
    <source>
        <dbReference type="ARBA" id="ARBA00023180"/>
    </source>
</evidence>
<dbReference type="Pfam" id="PF23344">
    <property type="entry name" value="ZP-N"/>
    <property type="match status" value="1"/>
</dbReference>
<dbReference type="InterPro" id="IPR001507">
    <property type="entry name" value="ZP_dom"/>
</dbReference>
<evidence type="ECO:0000256" key="8">
    <source>
        <dbReference type="ARBA" id="ARBA00022685"/>
    </source>
</evidence>
<evidence type="ECO:0000256" key="5">
    <source>
        <dbReference type="ARBA" id="ARBA00022475"/>
    </source>
</evidence>
<comment type="caution">
    <text evidence="17">The sequence shown here is derived from an EMBL/GenBank/DDBJ whole genome shotgun (WGS) entry which is preliminary data.</text>
</comment>
<evidence type="ECO:0000256" key="13">
    <source>
        <dbReference type="ARBA" id="ARBA00023157"/>
    </source>
</evidence>
<keyword evidence="12" id="KW-0472">Membrane</keyword>
<evidence type="ECO:0000256" key="6">
    <source>
        <dbReference type="ARBA" id="ARBA00022525"/>
    </source>
</evidence>
<dbReference type="GO" id="GO:0031012">
    <property type="term" value="C:extracellular matrix"/>
    <property type="evidence" value="ECO:0007669"/>
    <property type="project" value="TreeGrafter"/>
</dbReference>
<keyword evidence="5" id="KW-1003">Cell membrane</keyword>
<keyword evidence="6" id="KW-0964">Secreted</keyword>
<evidence type="ECO:0000256" key="1">
    <source>
        <dbReference type="ARBA" id="ARBA00004251"/>
    </source>
</evidence>
<dbReference type="EMBL" id="JADWDJ010000013">
    <property type="protein sequence ID" value="KAG5271598.1"/>
    <property type="molecule type" value="Genomic_DNA"/>
</dbReference>
<dbReference type="GO" id="GO:0005886">
    <property type="term" value="C:plasma membrane"/>
    <property type="evidence" value="ECO:0007669"/>
    <property type="project" value="UniProtKB-SubCell"/>
</dbReference>
<dbReference type="InterPro" id="IPR055356">
    <property type="entry name" value="ZP-N"/>
</dbReference>
<protein>
    <recommendedName>
        <fullName evidence="4">Zona pellucida sperm-binding protein 3</fullName>
    </recommendedName>
    <alternativeName>
        <fullName evidence="15">Zona pellucida glycoprotein 3</fullName>
    </alternativeName>
</protein>
<keyword evidence="8" id="KW-0165">Cleavage on pair of basic residues</keyword>
<evidence type="ECO:0000256" key="12">
    <source>
        <dbReference type="ARBA" id="ARBA00023136"/>
    </source>
</evidence>
<evidence type="ECO:0000256" key="15">
    <source>
        <dbReference type="ARBA" id="ARBA00030824"/>
    </source>
</evidence>
<dbReference type="Pfam" id="PF00100">
    <property type="entry name" value="Zona_pellucida"/>
    <property type="match status" value="1"/>
</dbReference>
<reference evidence="17" key="1">
    <citation type="submission" date="2020-10" db="EMBL/GenBank/DDBJ databases">
        <title>Chromosome-scale genome assembly of the Allis shad, Alosa alosa.</title>
        <authorList>
            <person name="Margot Z."/>
            <person name="Christophe K."/>
            <person name="Cabau C."/>
            <person name="Louis A."/>
            <person name="Berthelot C."/>
            <person name="Parey E."/>
            <person name="Roest Crollius H."/>
            <person name="Montfort J."/>
            <person name="Robinson-Rechavi M."/>
            <person name="Bucao C."/>
            <person name="Bouchez O."/>
            <person name="Gislard M."/>
            <person name="Lluch J."/>
            <person name="Milhes M."/>
            <person name="Lampietro C."/>
            <person name="Lopez Roques C."/>
            <person name="Donnadieu C."/>
            <person name="Braasch I."/>
            <person name="Desvignes T."/>
            <person name="Postlethwait J."/>
            <person name="Bobe J."/>
            <person name="Guiguen Y."/>
        </authorList>
    </citation>
    <scope>NUCLEOTIDE SEQUENCE</scope>
    <source>
        <strain evidence="17">M-15738</strain>
        <tissue evidence="17">Blood</tissue>
    </source>
</reference>
<feature type="domain" description="ZP" evidence="16">
    <location>
        <begin position="121"/>
        <end position="372"/>
    </location>
</feature>
<dbReference type="InterPro" id="IPR055355">
    <property type="entry name" value="ZP-C"/>
</dbReference>
<evidence type="ECO:0000256" key="10">
    <source>
        <dbReference type="ARBA" id="ARBA00022729"/>
    </source>
</evidence>
<keyword evidence="10" id="KW-0732">Signal</keyword>
<dbReference type="GO" id="GO:0007339">
    <property type="term" value="P:binding of sperm to zona pellucida"/>
    <property type="evidence" value="ECO:0007669"/>
    <property type="project" value="TreeGrafter"/>
</dbReference>
<evidence type="ECO:0000313" key="18">
    <source>
        <dbReference type="Proteomes" id="UP000823561"/>
    </source>
</evidence>
<name>A0AAV6G8Y9_9TELE</name>
<keyword evidence="18" id="KW-1185">Reference proteome</keyword>
<accession>A0AAV6G8Y9</accession>
<dbReference type="Proteomes" id="UP000823561">
    <property type="component" value="Chromosome 13"/>
</dbReference>
<keyword evidence="13" id="KW-1015">Disulfide bond</keyword>
<gene>
    <name evidence="17" type="ORF">AALO_G00181830</name>
</gene>
<keyword evidence="9" id="KW-0812">Transmembrane</keyword>
<evidence type="ECO:0000256" key="11">
    <source>
        <dbReference type="ARBA" id="ARBA00022989"/>
    </source>
</evidence>
<dbReference type="PANTHER" id="PTHR11576:SF26">
    <property type="entry name" value="ZONA PELLUCIDA GLYCOPROTEIN 3D TANDEM DUPLICATE 2"/>
    <property type="match status" value="1"/>
</dbReference>
<evidence type="ECO:0000259" key="16">
    <source>
        <dbReference type="PROSITE" id="PS51034"/>
    </source>
</evidence>
<dbReference type="PANTHER" id="PTHR11576">
    <property type="entry name" value="ZONA PELLUCIDA SPERM-BINDING PROTEIN 3"/>
    <property type="match status" value="1"/>
</dbReference>
<keyword evidence="7" id="KW-0272">Extracellular matrix</keyword>
<keyword evidence="14" id="KW-0325">Glycoprotein</keyword>
<dbReference type="GO" id="GO:0035803">
    <property type="term" value="P:egg coat formation"/>
    <property type="evidence" value="ECO:0007669"/>
    <property type="project" value="TreeGrafter"/>
</dbReference>
<dbReference type="AlphaFoldDB" id="A0AAV6G8Y9"/>
<proteinExistence type="inferred from homology"/>